<name>A0A835N405_9ROSI</name>
<feature type="region of interest" description="Disordered" evidence="1">
    <location>
        <begin position="142"/>
        <end position="164"/>
    </location>
</feature>
<feature type="transmembrane region" description="Helical" evidence="2">
    <location>
        <begin position="67"/>
        <end position="86"/>
    </location>
</feature>
<comment type="caution">
    <text evidence="3">The sequence shown here is derived from an EMBL/GenBank/DDBJ whole genome shotgun (WGS) entry which is preliminary data.</text>
</comment>
<dbReference type="PANTHER" id="PTHR33640:SF8">
    <property type="entry name" value="TRANSMEMBRANE PROTEIN"/>
    <property type="match status" value="1"/>
</dbReference>
<keyword evidence="2" id="KW-0812">Transmembrane</keyword>
<reference evidence="3 4" key="1">
    <citation type="submission" date="2020-10" db="EMBL/GenBank/DDBJ databases">
        <title>Plant Genome Project.</title>
        <authorList>
            <person name="Zhang R.-G."/>
        </authorList>
    </citation>
    <scope>NUCLEOTIDE SEQUENCE [LARGE SCALE GENOMIC DNA]</scope>
    <source>
        <strain evidence="3">FAFU-HL-1</strain>
        <tissue evidence="3">Leaf</tissue>
    </source>
</reference>
<dbReference type="Proteomes" id="UP000657918">
    <property type="component" value="Chromosome 4"/>
</dbReference>
<protein>
    <recommendedName>
        <fullName evidence="5">DUF4408 domain-containing protein</fullName>
    </recommendedName>
</protein>
<dbReference type="EMBL" id="JADGMS010000004">
    <property type="protein sequence ID" value="KAF9684383.1"/>
    <property type="molecule type" value="Genomic_DNA"/>
</dbReference>
<dbReference type="OrthoDB" id="1095087at2759"/>
<keyword evidence="2" id="KW-1133">Transmembrane helix</keyword>
<keyword evidence="2" id="KW-0472">Membrane</keyword>
<evidence type="ECO:0000313" key="3">
    <source>
        <dbReference type="EMBL" id="KAF9684383.1"/>
    </source>
</evidence>
<organism evidence="3 4">
    <name type="scientific">Salix dunnii</name>
    <dbReference type="NCBI Taxonomy" id="1413687"/>
    <lineage>
        <taxon>Eukaryota</taxon>
        <taxon>Viridiplantae</taxon>
        <taxon>Streptophyta</taxon>
        <taxon>Embryophyta</taxon>
        <taxon>Tracheophyta</taxon>
        <taxon>Spermatophyta</taxon>
        <taxon>Magnoliopsida</taxon>
        <taxon>eudicotyledons</taxon>
        <taxon>Gunneridae</taxon>
        <taxon>Pentapetalae</taxon>
        <taxon>rosids</taxon>
        <taxon>fabids</taxon>
        <taxon>Malpighiales</taxon>
        <taxon>Salicaceae</taxon>
        <taxon>Saliceae</taxon>
        <taxon>Salix</taxon>
    </lineage>
</organism>
<dbReference type="AlphaFoldDB" id="A0A835N405"/>
<proteinExistence type="predicted"/>
<evidence type="ECO:0000256" key="2">
    <source>
        <dbReference type="SAM" id="Phobius"/>
    </source>
</evidence>
<accession>A0A835N405</accession>
<evidence type="ECO:0008006" key="5">
    <source>
        <dbReference type="Google" id="ProtNLM"/>
    </source>
</evidence>
<evidence type="ECO:0000256" key="1">
    <source>
        <dbReference type="SAM" id="MobiDB-lite"/>
    </source>
</evidence>
<keyword evidence="4" id="KW-1185">Reference proteome</keyword>
<gene>
    <name evidence="3" type="ORF">SADUNF_Sadunf04G0112700</name>
</gene>
<dbReference type="PANTHER" id="PTHR33640">
    <property type="entry name" value="TRANSMEMBRANE PROTEIN"/>
    <property type="match status" value="1"/>
</dbReference>
<sequence length="239" mass="27551">MDSFNITNIKIEKANAFKKHNKIQKIASLFRLIEVGLVLALISRFSIQLPVAVRNSSEYFKDLTVTLVSPQFVFILGNVIVIILFAKSGQFSCQSSNGKNSSTGLYEEFVEKSQGPHQYEAGCGEKQVTYVEYKVTEDNSTSLESKTYKRSQSEKLKRPNSNKSCRELRRSATERCRKRIDSDKELEKSPCPEDKMSNEEFRCTTEDKMSNEEFRCTIEAFIARQKRFRIDEENSYLIE</sequence>
<evidence type="ECO:0000313" key="4">
    <source>
        <dbReference type="Proteomes" id="UP000657918"/>
    </source>
</evidence>
<feature type="transmembrane region" description="Helical" evidence="2">
    <location>
        <begin position="28"/>
        <end position="47"/>
    </location>
</feature>